<dbReference type="EMBL" id="CP010429">
    <property type="protein sequence ID" value="AKD54352.1"/>
    <property type="molecule type" value="Genomic_DNA"/>
</dbReference>
<sequence length="423" mass="48329">MNKTAGTFFDQKSPNSKLNIQQTNYTIEEAEAANHGFDLAVKQFLRDWIEQGTVSTKSLEGEGDTEEFVEQGALRSFFKHREDAFERLLEQEPIARHLLRPIDEVYFQNDAYEPLLAQFEKRIYNIAAQREHLEVPFRYSPLSRQGTYGDTIQLTDTNGEPPREDIGVYFGTRRTDSTALTILAHQLRWEAMVPSEFELPVHVITEGYMDDSLRSVKAMTEQLNEEGATQPHCFVIQRRHAADDRHLGAALLVMNPELPSLPQRIIFCDTLNPGQRPPWWDKFKQKIDAVFPQPADQAPASDRLEDGGVKLQRLHDGVPVRHQDIDCAFYTASMCRALIQLAKADAELILNGSIEAVVSQMTARMPEYYEQPNQPKEPAEVREVNVVRRWNTGWQALKNMMQNRLTDLAAQLTVSSEQPLEFS</sequence>
<dbReference type="RefSeq" id="WP_046375948.1">
    <property type="nucleotide sequence ID" value="NZ_CP010429.1"/>
</dbReference>
<evidence type="ECO:0000313" key="1">
    <source>
        <dbReference type="EMBL" id="AKD54352.1"/>
    </source>
</evidence>
<reference evidence="1 2" key="1">
    <citation type="journal article" date="2014" name="Curr. Microbiol.">
        <title>Spirosoma radiotolerans sp. nov., a gamma-radiation-resistant bacterium isolated from gamma ray-irradiated soil.</title>
        <authorList>
            <person name="Lee J.J."/>
            <person name="Srinivasan S."/>
            <person name="Lim S."/>
            <person name="Joe M."/>
            <person name="Im S."/>
            <person name="Bae S.I."/>
            <person name="Park K.R."/>
            <person name="Han J.H."/>
            <person name="Park S.H."/>
            <person name="Joo B.M."/>
            <person name="Park S.J."/>
            <person name="Kim M.K."/>
        </authorList>
    </citation>
    <scope>NUCLEOTIDE SEQUENCE [LARGE SCALE GENOMIC DNA]</scope>
    <source>
        <strain evidence="1 2">DG5A</strain>
    </source>
</reference>
<accession>A0A0E3V5P0</accession>
<dbReference type="HOGENOM" id="CLU_697830_0_0_10"/>
<name>A0A0E3V5P0_9BACT</name>
<proteinExistence type="predicted"/>
<gene>
    <name evidence="1" type="ORF">SD10_04930</name>
</gene>
<dbReference type="AlphaFoldDB" id="A0A0E3V5P0"/>
<evidence type="ECO:0000313" key="2">
    <source>
        <dbReference type="Proteomes" id="UP000033054"/>
    </source>
</evidence>
<dbReference type="Proteomes" id="UP000033054">
    <property type="component" value="Chromosome"/>
</dbReference>
<organism evidence="1 2">
    <name type="scientific">Spirosoma radiotolerans</name>
    <dbReference type="NCBI Taxonomy" id="1379870"/>
    <lineage>
        <taxon>Bacteria</taxon>
        <taxon>Pseudomonadati</taxon>
        <taxon>Bacteroidota</taxon>
        <taxon>Cytophagia</taxon>
        <taxon>Cytophagales</taxon>
        <taxon>Cytophagaceae</taxon>
        <taxon>Spirosoma</taxon>
    </lineage>
</organism>
<protein>
    <submittedName>
        <fullName evidence="1">Uncharacterized protein</fullName>
    </submittedName>
</protein>
<keyword evidence="2" id="KW-1185">Reference proteome</keyword>
<dbReference type="OrthoDB" id="737509at2"/>
<dbReference type="PATRIC" id="fig|1379870.5.peg.1067"/>
<dbReference type="KEGG" id="srd:SD10_04930"/>